<reference evidence="3" key="1">
    <citation type="submission" date="2025-08" db="UniProtKB">
        <authorList>
            <consortium name="RefSeq"/>
        </authorList>
    </citation>
    <scope>IDENTIFICATION</scope>
</reference>
<dbReference type="Proteomes" id="UP000504624">
    <property type="component" value="Unplaced"/>
</dbReference>
<dbReference type="AlphaFoldDB" id="A0A6J0G6X2"/>
<name>A0A6J0G6X2_9PASS</name>
<dbReference type="OrthoDB" id="26681at2759"/>
<evidence type="ECO:0000313" key="2">
    <source>
        <dbReference type="Proteomes" id="UP000504624"/>
    </source>
</evidence>
<gene>
    <name evidence="3" type="primary">LOC108491974</name>
</gene>
<keyword evidence="2" id="KW-1185">Reference proteome</keyword>
<sequence length="149" mass="16506">MDAGRGSGWSVIGRWLQPLPPPQKDVSYLQQWLENFVMSFERVIALPSLEPRRPEEVVSEIPVLPREVLQVLIQRLGQSVALIPREEGGGAGLGQALLLLKFFSIICRWVTPPRGHPDPPHGPLQPPLPIPVIPVPIPEQQDPGQPHGR</sequence>
<dbReference type="RefSeq" id="XP_017659247.1">
    <property type="nucleotide sequence ID" value="XM_017803758.1"/>
</dbReference>
<organism evidence="2 3">
    <name type="scientific">Lepidothrix coronata</name>
    <name type="common">blue-crowned manakin</name>
    <dbReference type="NCBI Taxonomy" id="321398"/>
    <lineage>
        <taxon>Eukaryota</taxon>
        <taxon>Metazoa</taxon>
        <taxon>Chordata</taxon>
        <taxon>Craniata</taxon>
        <taxon>Vertebrata</taxon>
        <taxon>Euteleostomi</taxon>
        <taxon>Archelosauria</taxon>
        <taxon>Archosauria</taxon>
        <taxon>Dinosauria</taxon>
        <taxon>Saurischia</taxon>
        <taxon>Theropoda</taxon>
        <taxon>Coelurosauria</taxon>
        <taxon>Aves</taxon>
        <taxon>Neognathae</taxon>
        <taxon>Neoaves</taxon>
        <taxon>Telluraves</taxon>
        <taxon>Australaves</taxon>
        <taxon>Passeriformes</taxon>
        <taxon>Pipridae</taxon>
        <taxon>Lepidothrix</taxon>
    </lineage>
</organism>
<proteinExistence type="predicted"/>
<evidence type="ECO:0000313" key="3">
    <source>
        <dbReference type="RefSeq" id="XP_017659247.1"/>
    </source>
</evidence>
<protein>
    <submittedName>
        <fullName evidence="3">Neurobeachin-like protein 2</fullName>
    </submittedName>
</protein>
<evidence type="ECO:0000256" key="1">
    <source>
        <dbReference type="SAM" id="MobiDB-lite"/>
    </source>
</evidence>
<feature type="region of interest" description="Disordered" evidence="1">
    <location>
        <begin position="114"/>
        <end position="149"/>
    </location>
</feature>
<feature type="compositionally biased region" description="Pro residues" evidence="1">
    <location>
        <begin position="120"/>
        <end position="137"/>
    </location>
</feature>
<accession>A0A6J0G6X2</accession>
<dbReference type="GeneID" id="108491974"/>